<protein>
    <submittedName>
        <fullName evidence="1">Uncharacterized protein</fullName>
    </submittedName>
</protein>
<organism evidence="1">
    <name type="scientific">bioreactor metagenome</name>
    <dbReference type="NCBI Taxonomy" id="1076179"/>
    <lineage>
        <taxon>unclassified sequences</taxon>
        <taxon>metagenomes</taxon>
        <taxon>ecological metagenomes</taxon>
    </lineage>
</organism>
<sequence>MVESHLLLHHRRTRTGDDHTLAPYWNKSRKWFYFYSQLPCTHLCNPLRKPRPPGYQHKLLGSLSNRGQILIVDHINDDILNTISLKIGYLLADCLRPHGNHRIEHMATLGRTLLSKQTLKLGIEHWIDRVVAHR</sequence>
<dbReference type="AlphaFoldDB" id="A0A645EY38"/>
<comment type="caution">
    <text evidence="1">The sequence shown here is derived from an EMBL/GenBank/DDBJ whole genome shotgun (WGS) entry which is preliminary data.</text>
</comment>
<name>A0A645EY38_9ZZZZ</name>
<gene>
    <name evidence="1" type="ORF">SDC9_152653</name>
</gene>
<evidence type="ECO:0000313" key="1">
    <source>
        <dbReference type="EMBL" id="MPN05403.1"/>
    </source>
</evidence>
<dbReference type="EMBL" id="VSSQ01051317">
    <property type="protein sequence ID" value="MPN05403.1"/>
    <property type="molecule type" value="Genomic_DNA"/>
</dbReference>
<reference evidence="1" key="1">
    <citation type="submission" date="2019-08" db="EMBL/GenBank/DDBJ databases">
        <authorList>
            <person name="Kucharzyk K."/>
            <person name="Murdoch R.W."/>
            <person name="Higgins S."/>
            <person name="Loffler F."/>
        </authorList>
    </citation>
    <scope>NUCLEOTIDE SEQUENCE</scope>
</reference>
<proteinExistence type="predicted"/>
<accession>A0A645EY38</accession>